<evidence type="ECO:0000313" key="3">
    <source>
        <dbReference type="EMBL" id="PLW50319.1"/>
    </source>
</evidence>
<accession>A0A2N5VK09</accession>
<organism evidence="3 4">
    <name type="scientific">Puccinia coronata f. sp. avenae</name>
    <dbReference type="NCBI Taxonomy" id="200324"/>
    <lineage>
        <taxon>Eukaryota</taxon>
        <taxon>Fungi</taxon>
        <taxon>Dikarya</taxon>
        <taxon>Basidiomycota</taxon>
        <taxon>Pucciniomycotina</taxon>
        <taxon>Pucciniomycetes</taxon>
        <taxon>Pucciniales</taxon>
        <taxon>Pucciniaceae</taxon>
        <taxon>Puccinia</taxon>
    </lineage>
</organism>
<dbReference type="EMBL" id="PGCI01000011">
    <property type="protein sequence ID" value="PLW50319.1"/>
    <property type="molecule type" value="Genomic_DNA"/>
</dbReference>
<sequence length="263" mass="29832">MKFLVLPSILVTLDASAAMFWPRPGTTTGLERSEAPVGNDDLHMIELAHTAQENPTSHQATENPSTTDKITARDRLPGQNMEEGSGWRKHESEYHSHNNAPGNDNLHVYDDSGNKPEVFTMESPRMDLQSDHPTDKDILVESINSFPKGHHLTAQDHKELKNPKTNLAQLKIFHENKSNLERIIISISKEQKDYAETNLNDQEEIGLCVQDHEFIMNTQKKVELLMEQRLSREHQFGTHEILSFNSTKGVESTFGRIDEGYHG</sequence>
<dbReference type="AlphaFoldDB" id="A0A2N5VK09"/>
<gene>
    <name evidence="3" type="ORF">PCASD_01751</name>
</gene>
<feature type="compositionally biased region" description="Basic and acidic residues" evidence="1">
    <location>
        <begin position="85"/>
        <end position="96"/>
    </location>
</feature>
<proteinExistence type="predicted"/>
<evidence type="ECO:0000313" key="4">
    <source>
        <dbReference type="Proteomes" id="UP000235392"/>
    </source>
</evidence>
<feature type="compositionally biased region" description="Polar residues" evidence="1">
    <location>
        <begin position="51"/>
        <end position="69"/>
    </location>
</feature>
<comment type="caution">
    <text evidence="3">The sequence shown here is derived from an EMBL/GenBank/DDBJ whole genome shotgun (WGS) entry which is preliminary data.</text>
</comment>
<dbReference type="Proteomes" id="UP000235392">
    <property type="component" value="Unassembled WGS sequence"/>
</dbReference>
<feature type="region of interest" description="Disordered" evidence="1">
    <location>
        <begin position="51"/>
        <end position="119"/>
    </location>
</feature>
<feature type="signal peptide" evidence="2">
    <location>
        <begin position="1"/>
        <end position="18"/>
    </location>
</feature>
<name>A0A2N5VK09_9BASI</name>
<evidence type="ECO:0000256" key="1">
    <source>
        <dbReference type="SAM" id="MobiDB-lite"/>
    </source>
</evidence>
<reference evidence="3 4" key="1">
    <citation type="submission" date="2017-11" db="EMBL/GenBank/DDBJ databases">
        <title>De novo assembly and phasing of dikaryotic genomes from two isolates of Puccinia coronata f. sp. avenae, the causal agent of oat crown rust.</title>
        <authorList>
            <person name="Miller M.E."/>
            <person name="Zhang Y."/>
            <person name="Omidvar V."/>
            <person name="Sperschneider J."/>
            <person name="Schwessinger B."/>
            <person name="Raley C."/>
            <person name="Palmer J.M."/>
            <person name="Garnica D."/>
            <person name="Upadhyaya N."/>
            <person name="Rathjen J."/>
            <person name="Taylor J.M."/>
            <person name="Park R.F."/>
            <person name="Dodds P.N."/>
            <person name="Hirsch C.D."/>
            <person name="Kianian S.F."/>
            <person name="Figueroa M."/>
        </authorList>
    </citation>
    <scope>NUCLEOTIDE SEQUENCE [LARGE SCALE GENOMIC DNA]</scope>
    <source>
        <strain evidence="3">12SD80</strain>
    </source>
</reference>
<protein>
    <submittedName>
        <fullName evidence="3">Uncharacterized protein</fullName>
    </submittedName>
</protein>
<keyword evidence="2" id="KW-0732">Signal</keyword>
<feature type="chain" id="PRO_5014814528" evidence="2">
    <location>
        <begin position="19"/>
        <end position="263"/>
    </location>
</feature>
<evidence type="ECO:0000256" key="2">
    <source>
        <dbReference type="SAM" id="SignalP"/>
    </source>
</evidence>